<proteinExistence type="predicted"/>
<keyword evidence="2" id="KW-1185">Reference proteome</keyword>
<dbReference type="Proteomes" id="UP000325606">
    <property type="component" value="Chromosome"/>
</dbReference>
<dbReference type="AlphaFoldDB" id="A0A5J6LDS9"/>
<protein>
    <submittedName>
        <fullName evidence="1">Uncharacterized protein</fullName>
    </submittedName>
</protein>
<gene>
    <name evidence="1" type="ORF">F5I99_07670</name>
</gene>
<reference evidence="1 2" key="1">
    <citation type="submission" date="2019-09" db="EMBL/GenBank/DDBJ databases">
        <title>Nitrincola iocasae sp. nov., a bacterium isolated from the sediment collected at a cold seep field in South China Sea.</title>
        <authorList>
            <person name="Zhang H."/>
            <person name="Wang H."/>
            <person name="Li C."/>
        </authorList>
    </citation>
    <scope>NUCLEOTIDE SEQUENCE [LARGE SCALE GENOMIC DNA]</scope>
    <source>
        <strain evidence="1 2">KXZD1103</strain>
    </source>
</reference>
<name>A0A5J6LDS9_9GAMM</name>
<sequence length="236" mass="26896">MKKNFTAQIVDYKSINEIPGAWSTADYKALLAEMGLDEGLEDLSEKDIKDMCYMSFNELELAEAANVVLSFLFSEEELTEGKVEQLSHDLAEEKMWERFSDVRFHHRLFNAYDLLRSAYNGIFPQPTGVQLTLKVTAKERDDLTIFDEAPKPSIVRLLAQGMDENVTLNRLYSDQICGAAFPEAEGIIWLLETLSKTDDSRTYLLTSSSFWLEDIKELDQFEGEVHVDEQEGEGQA</sequence>
<dbReference type="KEGG" id="nik:F5I99_07670"/>
<accession>A0A5J6LDS9</accession>
<organism evidence="1 2">
    <name type="scientific">Nitrincola iocasae</name>
    <dbReference type="NCBI Taxonomy" id="2614693"/>
    <lineage>
        <taxon>Bacteria</taxon>
        <taxon>Pseudomonadati</taxon>
        <taxon>Pseudomonadota</taxon>
        <taxon>Gammaproteobacteria</taxon>
        <taxon>Oceanospirillales</taxon>
        <taxon>Oceanospirillaceae</taxon>
        <taxon>Nitrincola</taxon>
    </lineage>
</organism>
<dbReference type="EMBL" id="CP044222">
    <property type="protein sequence ID" value="QEW06392.1"/>
    <property type="molecule type" value="Genomic_DNA"/>
</dbReference>
<dbReference type="RefSeq" id="WP_151054690.1">
    <property type="nucleotide sequence ID" value="NZ_CP044222.1"/>
</dbReference>
<evidence type="ECO:0000313" key="1">
    <source>
        <dbReference type="EMBL" id="QEW06392.1"/>
    </source>
</evidence>
<evidence type="ECO:0000313" key="2">
    <source>
        <dbReference type="Proteomes" id="UP000325606"/>
    </source>
</evidence>